<accession>A0A964WUY4</accession>
<feature type="transmembrane region" description="Helical" evidence="1">
    <location>
        <begin position="38"/>
        <end position="64"/>
    </location>
</feature>
<keyword evidence="1" id="KW-1133">Transmembrane helix</keyword>
<feature type="transmembrane region" description="Helical" evidence="1">
    <location>
        <begin position="84"/>
        <end position="107"/>
    </location>
</feature>
<sequence>MDDERRPGSEGGEARGFGRRGGGEVWTRLRGHVVLYASFARTVLCTAVLLAIAVLLFLDILAIIRSPHGAQLWTMPSGLEPAFASAPLLAQLLLAGSVLFLALVLAWRVSALGFSQEPLVAGDQTKLLLRSWRGTLRVAWSEVTAIRGGFATVKVDVQEQPHGLGAGRRAPSKVTLVIPAFFVEGGSGTVLEELLRARQIADRPAPRQVRTALRERAG</sequence>
<protein>
    <submittedName>
        <fullName evidence="2">Uncharacterized protein</fullName>
    </submittedName>
</protein>
<keyword evidence="1" id="KW-0812">Transmembrane</keyword>
<dbReference type="EMBL" id="SPKJ01000068">
    <property type="protein sequence ID" value="MYZ49310.1"/>
    <property type="molecule type" value="Genomic_DNA"/>
</dbReference>
<name>A0A964WUY4_9HYPH</name>
<comment type="caution">
    <text evidence="2">The sequence shown here is derived from an EMBL/GenBank/DDBJ whole genome shotgun (WGS) entry which is preliminary data.</text>
</comment>
<proteinExistence type="predicted"/>
<reference evidence="2" key="1">
    <citation type="submission" date="2019-03" db="EMBL/GenBank/DDBJ databases">
        <title>Afifella sp. nov., isolated from activated sludge.</title>
        <authorList>
            <person name="Li Q."/>
            <person name="Liu Y."/>
        </authorList>
    </citation>
    <scope>NUCLEOTIDE SEQUENCE</scope>
    <source>
        <strain evidence="2">L72</strain>
    </source>
</reference>
<keyword evidence="1" id="KW-0472">Membrane</keyword>
<gene>
    <name evidence="2" type="ORF">E4O86_16480</name>
</gene>
<keyword evidence="3" id="KW-1185">Reference proteome</keyword>
<evidence type="ECO:0000313" key="2">
    <source>
        <dbReference type="EMBL" id="MYZ49310.1"/>
    </source>
</evidence>
<dbReference type="Proteomes" id="UP000773614">
    <property type="component" value="Unassembled WGS sequence"/>
</dbReference>
<evidence type="ECO:0000256" key="1">
    <source>
        <dbReference type="SAM" id="Phobius"/>
    </source>
</evidence>
<organism evidence="2 3">
    <name type="scientific">Propylenella binzhouense</name>
    <dbReference type="NCBI Taxonomy" id="2555902"/>
    <lineage>
        <taxon>Bacteria</taxon>
        <taxon>Pseudomonadati</taxon>
        <taxon>Pseudomonadota</taxon>
        <taxon>Alphaproteobacteria</taxon>
        <taxon>Hyphomicrobiales</taxon>
        <taxon>Propylenellaceae</taxon>
        <taxon>Propylenella</taxon>
    </lineage>
</organism>
<evidence type="ECO:0000313" key="3">
    <source>
        <dbReference type="Proteomes" id="UP000773614"/>
    </source>
</evidence>
<dbReference type="RefSeq" id="WP_161141651.1">
    <property type="nucleotide sequence ID" value="NZ_SPKJ01000068.1"/>
</dbReference>
<dbReference type="AlphaFoldDB" id="A0A964WUY4"/>